<dbReference type="GO" id="GO:0003824">
    <property type="term" value="F:catalytic activity"/>
    <property type="evidence" value="ECO:0007669"/>
    <property type="project" value="InterPro"/>
</dbReference>
<dbReference type="EMBL" id="CADEBC010000602">
    <property type="protein sequence ID" value="CAB3258904.1"/>
    <property type="molecule type" value="Genomic_DNA"/>
</dbReference>
<dbReference type="InterPro" id="IPR036691">
    <property type="entry name" value="Endo/exonu/phosph_ase_sf"/>
</dbReference>
<dbReference type="InterPro" id="IPR005135">
    <property type="entry name" value="Endo/exonuclease/phosphatase"/>
</dbReference>
<evidence type="ECO:0000313" key="4">
    <source>
        <dbReference type="Proteomes" id="UP000494106"/>
    </source>
</evidence>
<evidence type="ECO:0000259" key="2">
    <source>
        <dbReference type="Pfam" id="PF14529"/>
    </source>
</evidence>
<name>A0A8S1BIR1_ARCPL</name>
<feature type="domain" description="Endonuclease/exonuclease/phosphatase" evidence="2">
    <location>
        <begin position="215"/>
        <end position="312"/>
    </location>
</feature>
<evidence type="ECO:0000313" key="3">
    <source>
        <dbReference type="EMBL" id="CAB3258904.1"/>
    </source>
</evidence>
<gene>
    <name evidence="3" type="ORF">APLA_LOCUS16759</name>
</gene>
<dbReference type="PANTHER" id="PTHR33395:SF22">
    <property type="entry name" value="REVERSE TRANSCRIPTASE DOMAIN-CONTAINING PROTEIN"/>
    <property type="match status" value="1"/>
</dbReference>
<comment type="caution">
    <text evidence="3">The sequence shown here is derived from an EMBL/GenBank/DDBJ whole genome shotgun (WGS) entry which is preliminary data.</text>
</comment>
<feature type="compositionally biased region" description="Basic and acidic residues" evidence="1">
    <location>
        <begin position="13"/>
        <end position="28"/>
    </location>
</feature>
<protein>
    <recommendedName>
        <fullName evidence="2">Endonuclease/exonuclease/phosphatase domain-containing protein</fullName>
    </recommendedName>
</protein>
<accession>A0A8S1BIR1</accession>
<dbReference type="Pfam" id="PF14529">
    <property type="entry name" value="Exo_endo_phos_2"/>
    <property type="match status" value="1"/>
</dbReference>
<dbReference type="PANTHER" id="PTHR33395">
    <property type="entry name" value="TRANSCRIPTASE, PUTATIVE-RELATED-RELATED"/>
    <property type="match status" value="1"/>
</dbReference>
<proteinExistence type="predicted"/>
<dbReference type="GO" id="GO:0031012">
    <property type="term" value="C:extracellular matrix"/>
    <property type="evidence" value="ECO:0007669"/>
    <property type="project" value="TreeGrafter"/>
</dbReference>
<evidence type="ECO:0000256" key="1">
    <source>
        <dbReference type="SAM" id="MobiDB-lite"/>
    </source>
</evidence>
<dbReference type="GO" id="GO:0007508">
    <property type="term" value="P:larval heart development"/>
    <property type="evidence" value="ECO:0007669"/>
    <property type="project" value="TreeGrafter"/>
</dbReference>
<dbReference type="SUPFAM" id="SSF56219">
    <property type="entry name" value="DNase I-like"/>
    <property type="match status" value="1"/>
</dbReference>
<organism evidence="3 4">
    <name type="scientific">Arctia plantaginis</name>
    <name type="common">Wood tiger moth</name>
    <name type="synonym">Phalaena plantaginis</name>
    <dbReference type="NCBI Taxonomy" id="874455"/>
    <lineage>
        <taxon>Eukaryota</taxon>
        <taxon>Metazoa</taxon>
        <taxon>Ecdysozoa</taxon>
        <taxon>Arthropoda</taxon>
        <taxon>Hexapoda</taxon>
        <taxon>Insecta</taxon>
        <taxon>Pterygota</taxon>
        <taxon>Neoptera</taxon>
        <taxon>Endopterygota</taxon>
        <taxon>Lepidoptera</taxon>
        <taxon>Glossata</taxon>
        <taxon>Ditrysia</taxon>
        <taxon>Noctuoidea</taxon>
        <taxon>Erebidae</taxon>
        <taxon>Arctiinae</taxon>
        <taxon>Arctia</taxon>
    </lineage>
</organism>
<dbReference type="Proteomes" id="UP000494106">
    <property type="component" value="Unassembled WGS sequence"/>
</dbReference>
<dbReference type="Gene3D" id="3.60.10.10">
    <property type="entry name" value="Endonuclease/exonuclease/phosphatase"/>
    <property type="match status" value="1"/>
</dbReference>
<keyword evidence="4" id="KW-1185">Reference proteome</keyword>
<reference evidence="3 4" key="1">
    <citation type="submission" date="2020-04" db="EMBL/GenBank/DDBJ databases">
        <authorList>
            <person name="Wallbank WR R."/>
            <person name="Pardo Diaz C."/>
            <person name="Kozak K."/>
            <person name="Martin S."/>
            <person name="Jiggins C."/>
            <person name="Moest M."/>
            <person name="Warren A I."/>
            <person name="Byers J.R.P. K."/>
            <person name="Montejo-Kovacevich G."/>
            <person name="Yen C E."/>
        </authorList>
    </citation>
    <scope>NUCLEOTIDE SEQUENCE [LARGE SCALE GENOMIC DNA]</scope>
</reference>
<feature type="region of interest" description="Disordered" evidence="1">
    <location>
        <begin position="1"/>
        <end position="28"/>
    </location>
</feature>
<dbReference type="AlphaFoldDB" id="A0A8S1BIR1"/>
<dbReference type="OrthoDB" id="8069600at2759"/>
<dbReference type="GO" id="GO:0061343">
    <property type="term" value="P:cell adhesion involved in heart morphogenesis"/>
    <property type="evidence" value="ECO:0007669"/>
    <property type="project" value="TreeGrafter"/>
</dbReference>
<sequence>MSMQRTPPAHYASDPEMHKQPEKPDLFKSRKRKQLDYDDILAFIEKKFEQHLGILNDKITQNINNCVTDAVTTTISQHLALITSSLESLNTNMQKNSTDYIKINKSLSELSERIKETEDYSLETEKDLEKSLKTIEGTVSCISSSQKQGLKKIQRRNGGGVLVAVRRELPAVAGRRATPFDAPTLPRTAHTHTDSHSFIDHVLIELKMRNYCCIISATYLPPAMSPELYATHLNYLENLLQSPNVDSFIVVGDFNLPTLEWYESKTHLKPVITSDSNESNIHMINFVSLLNCAQVNTFKNERGRILDLFLTNIHDCGTSLAAVPLVPIMPHHPPFYVLVPMCNRFKPLRALPKQRYNYRKADYSRINKEINAVDWIDLLKYENAEDADEILKELRALDPTKGAGVDGILPIFFKETAPSICPPLHIIFNCCLSEGTFELTRE</sequence>